<protein>
    <submittedName>
        <fullName evidence="1">NS3</fullName>
    </submittedName>
</protein>
<evidence type="ECO:0000313" key="1">
    <source>
        <dbReference type="EMBL" id="QOD39554.1"/>
    </source>
</evidence>
<reference evidence="1" key="1">
    <citation type="submission" date="2020-07" db="EMBL/GenBank/DDBJ databases">
        <title>Diversity of sea star-associated densoviruses and transcribed endogenized viral elements of densovirus origin.</title>
        <authorList>
            <person name="Jackson E.W."/>
            <person name="Hewson I."/>
        </authorList>
    </citation>
    <scope>NUCLEOTIDE SEQUENCE</scope>
</reference>
<name>A0A7L7YQJ9_9VIRU</name>
<organism evidence="1">
    <name type="scientific">uncultured densovirus</name>
    <dbReference type="NCBI Taxonomy" id="748192"/>
    <lineage>
        <taxon>Viruses</taxon>
        <taxon>Monodnaviria</taxon>
        <taxon>Shotokuvirae</taxon>
        <taxon>Cossaviricota</taxon>
        <taxon>Quintoviricetes</taxon>
        <taxon>Piccovirales</taxon>
        <taxon>Parvoviridae</taxon>
        <taxon>Densovirinae</taxon>
        <taxon>environmental samples</taxon>
    </lineage>
</organism>
<dbReference type="EMBL" id="MT733038">
    <property type="protein sequence ID" value="QOD39554.1"/>
    <property type="molecule type" value="Genomic_DNA"/>
</dbReference>
<sequence>MNCVYSDSLDCSCPKCLHCEKCTNGSQYHRHCLQMDRNDREVSDILASPTECLPTKEQEAEAESLRRDTPLSLQIEEMEEDKENIFDQIYPYDTVETSIDIAFPTLVDAFPEEDFSSMVYQKYVLHKYLSSQMKRMEFFIANNQWGTEFISYPMNRPIRMRVGVKTRQHKKEHRVYHKECKPNVNVNGGFTSAILTVEASNVEEFLHNIIENANLFFCKSCEHYIFDNVCYFNDKQFALPDEDTWPKCKHVLFDNTNICLMAHQLIGIVSVFSEPPRKKVCRRLNFDE</sequence>
<accession>A0A7L7YQJ9</accession>
<gene>
    <name evidence="1" type="primary">NS3</name>
</gene>
<proteinExistence type="predicted"/>